<name>A0A0Q3TCA6_AMAAE</name>
<protein>
    <submittedName>
        <fullName evidence="2">Uncharacterized protein</fullName>
    </submittedName>
</protein>
<evidence type="ECO:0000313" key="2">
    <source>
        <dbReference type="EMBL" id="KQK78038.1"/>
    </source>
</evidence>
<feature type="region of interest" description="Disordered" evidence="1">
    <location>
        <begin position="1"/>
        <end position="63"/>
    </location>
</feature>
<sequence length="90" mass="9171">MESAPAAPDPAASEPGSSVSEAAAGARDTPVNLEPARKSEAPASVRRQSYSSSSGSRELTCLGGDPAVFGKLAELDCAISVEEQYRSTDA</sequence>
<gene>
    <name evidence="2" type="ORF">AAES_120100</name>
</gene>
<dbReference type="OrthoDB" id="9398180at2759"/>
<evidence type="ECO:0000256" key="1">
    <source>
        <dbReference type="SAM" id="MobiDB-lite"/>
    </source>
</evidence>
<keyword evidence="3" id="KW-1185">Reference proteome</keyword>
<evidence type="ECO:0000313" key="3">
    <source>
        <dbReference type="Proteomes" id="UP000051836"/>
    </source>
</evidence>
<accession>A0A0Q3TCA6</accession>
<comment type="caution">
    <text evidence="2">The sequence shown here is derived from an EMBL/GenBank/DDBJ whole genome shotgun (WGS) entry which is preliminary data.</text>
</comment>
<feature type="compositionally biased region" description="Low complexity" evidence="1">
    <location>
        <begin position="44"/>
        <end position="57"/>
    </location>
</feature>
<dbReference type="AlphaFoldDB" id="A0A0Q3TCA6"/>
<reference evidence="2 3" key="1">
    <citation type="submission" date="2015-10" db="EMBL/GenBank/DDBJ databases">
        <authorList>
            <person name="Gilbert D.G."/>
        </authorList>
    </citation>
    <scope>NUCLEOTIDE SEQUENCE [LARGE SCALE GENOMIC DNA]</scope>
    <source>
        <strain evidence="2">FVVF132</strain>
    </source>
</reference>
<feature type="compositionally biased region" description="Low complexity" evidence="1">
    <location>
        <begin position="1"/>
        <end position="18"/>
    </location>
</feature>
<dbReference type="STRING" id="12930.A0A0Q3TCA6"/>
<dbReference type="EMBL" id="LMAW01002690">
    <property type="protein sequence ID" value="KQK78038.1"/>
    <property type="molecule type" value="Genomic_DNA"/>
</dbReference>
<dbReference type="Proteomes" id="UP000051836">
    <property type="component" value="Unassembled WGS sequence"/>
</dbReference>
<organism evidence="2 3">
    <name type="scientific">Amazona aestiva</name>
    <name type="common">Blue-fronted Amazon parrot</name>
    <dbReference type="NCBI Taxonomy" id="12930"/>
    <lineage>
        <taxon>Eukaryota</taxon>
        <taxon>Metazoa</taxon>
        <taxon>Chordata</taxon>
        <taxon>Craniata</taxon>
        <taxon>Vertebrata</taxon>
        <taxon>Euteleostomi</taxon>
        <taxon>Archelosauria</taxon>
        <taxon>Archosauria</taxon>
        <taxon>Dinosauria</taxon>
        <taxon>Saurischia</taxon>
        <taxon>Theropoda</taxon>
        <taxon>Coelurosauria</taxon>
        <taxon>Aves</taxon>
        <taxon>Neognathae</taxon>
        <taxon>Neoaves</taxon>
        <taxon>Telluraves</taxon>
        <taxon>Australaves</taxon>
        <taxon>Psittaciformes</taxon>
        <taxon>Psittacidae</taxon>
        <taxon>Amazona</taxon>
    </lineage>
</organism>
<proteinExistence type="predicted"/>